<dbReference type="Gene3D" id="2.60.120.10">
    <property type="entry name" value="Jelly Rolls"/>
    <property type="match status" value="1"/>
</dbReference>
<reference evidence="5 6" key="1">
    <citation type="submission" date="2016-07" db="EMBL/GenBank/DDBJ databases">
        <title>Characterization of isolates of Eisenbergiella tayi derived from blood cultures, using whole genome sequencing.</title>
        <authorList>
            <person name="Burdz T."/>
            <person name="Wiebe D."/>
            <person name="Huynh C."/>
            <person name="Bernard K."/>
        </authorList>
    </citation>
    <scope>NUCLEOTIDE SEQUENCE [LARGE SCALE GENOMIC DNA]</scope>
    <source>
        <strain evidence="5 6">NML 120489</strain>
    </source>
</reference>
<dbReference type="InterPro" id="IPR009057">
    <property type="entry name" value="Homeodomain-like_sf"/>
</dbReference>
<feature type="domain" description="HTH araC/xylS-type" evidence="4">
    <location>
        <begin position="178"/>
        <end position="275"/>
    </location>
</feature>
<dbReference type="PANTHER" id="PTHR43280">
    <property type="entry name" value="ARAC-FAMILY TRANSCRIPTIONAL REGULATOR"/>
    <property type="match status" value="1"/>
</dbReference>
<dbReference type="GO" id="GO:0043565">
    <property type="term" value="F:sequence-specific DNA binding"/>
    <property type="evidence" value="ECO:0007669"/>
    <property type="project" value="InterPro"/>
</dbReference>
<dbReference type="SMART" id="SM00342">
    <property type="entry name" value="HTH_ARAC"/>
    <property type="match status" value="1"/>
</dbReference>
<accession>A0A1E3A7G1</accession>
<dbReference type="Gene3D" id="1.10.10.60">
    <property type="entry name" value="Homeodomain-like"/>
    <property type="match status" value="2"/>
</dbReference>
<evidence type="ECO:0000259" key="4">
    <source>
        <dbReference type="PROSITE" id="PS01124"/>
    </source>
</evidence>
<evidence type="ECO:0000313" key="5">
    <source>
        <dbReference type="EMBL" id="ODM04648.1"/>
    </source>
</evidence>
<organism evidence="5 6">
    <name type="scientific">Eisenbergiella tayi</name>
    <dbReference type="NCBI Taxonomy" id="1432052"/>
    <lineage>
        <taxon>Bacteria</taxon>
        <taxon>Bacillati</taxon>
        <taxon>Bacillota</taxon>
        <taxon>Clostridia</taxon>
        <taxon>Lachnospirales</taxon>
        <taxon>Lachnospiraceae</taxon>
        <taxon>Eisenbergiella</taxon>
    </lineage>
</organism>
<sequence>MLKTIDFLDQNILCRHVSDLAIHPYYHRHNGCEIYLFLNGKVNYYIEEHCYPLVRGDILVIQPEEYHRVELVDKKHYERITINLEQFFFQSLSSHETDLTTCFFNRPAGQNNLSFLNEQQIGEFIMLFNHLKEANSSPEYGHDLLSLSYLFQILVMVNQAFRAGGNQGCRSIMPPLIRDIMLYIDGHLLDSFTLEDLSRQFFHNPSYISRRFKMVTGLTIQQYLLNKRIGLAQKYLKEGRFLTDVCWMSGFNNYSHFARTFSQQVGVSPKKYQCAQIGRCAKQFKVLPHTAVCETICLTD</sequence>
<gene>
    <name evidence="5" type="primary">rhaR_11</name>
    <name evidence="5" type="ORF">BEH84_05709</name>
</gene>
<dbReference type="AlphaFoldDB" id="A0A1E3A7G1"/>
<dbReference type="InterPro" id="IPR014710">
    <property type="entry name" value="RmlC-like_jellyroll"/>
</dbReference>
<dbReference type="Proteomes" id="UP000095003">
    <property type="component" value="Unassembled WGS sequence"/>
</dbReference>
<dbReference type="RefSeq" id="WP_069159173.1">
    <property type="nucleotide sequence ID" value="NZ_MCGI01000007.1"/>
</dbReference>
<keyword evidence="1" id="KW-0805">Transcription regulation</keyword>
<dbReference type="SUPFAM" id="SSF51215">
    <property type="entry name" value="Regulatory protein AraC"/>
    <property type="match status" value="1"/>
</dbReference>
<dbReference type="InterPro" id="IPR018060">
    <property type="entry name" value="HTH_AraC"/>
</dbReference>
<comment type="caution">
    <text evidence="5">The sequence shown here is derived from an EMBL/GenBank/DDBJ whole genome shotgun (WGS) entry which is preliminary data.</text>
</comment>
<dbReference type="EMBL" id="MCGI01000007">
    <property type="protein sequence ID" value="ODM04648.1"/>
    <property type="molecule type" value="Genomic_DNA"/>
</dbReference>
<dbReference type="InterPro" id="IPR037923">
    <property type="entry name" value="HTH-like"/>
</dbReference>
<dbReference type="InterPro" id="IPR003313">
    <property type="entry name" value="AraC-bd"/>
</dbReference>
<dbReference type="Pfam" id="PF12833">
    <property type="entry name" value="HTH_18"/>
    <property type="match status" value="1"/>
</dbReference>
<dbReference type="SUPFAM" id="SSF46689">
    <property type="entry name" value="Homeodomain-like"/>
    <property type="match status" value="2"/>
</dbReference>
<evidence type="ECO:0000256" key="2">
    <source>
        <dbReference type="ARBA" id="ARBA00023125"/>
    </source>
</evidence>
<dbReference type="InterPro" id="IPR018062">
    <property type="entry name" value="HTH_AraC-typ_CS"/>
</dbReference>
<dbReference type="Pfam" id="PF02311">
    <property type="entry name" value="AraC_binding"/>
    <property type="match status" value="1"/>
</dbReference>
<evidence type="ECO:0000256" key="1">
    <source>
        <dbReference type="ARBA" id="ARBA00023015"/>
    </source>
</evidence>
<keyword evidence="2" id="KW-0238">DNA-binding</keyword>
<proteinExistence type="predicted"/>
<dbReference type="PANTHER" id="PTHR43280:SF2">
    <property type="entry name" value="HTH-TYPE TRANSCRIPTIONAL REGULATOR EXSA"/>
    <property type="match status" value="1"/>
</dbReference>
<dbReference type="PROSITE" id="PS00041">
    <property type="entry name" value="HTH_ARAC_FAMILY_1"/>
    <property type="match status" value="1"/>
</dbReference>
<evidence type="ECO:0000256" key="3">
    <source>
        <dbReference type="ARBA" id="ARBA00023163"/>
    </source>
</evidence>
<name>A0A1E3A7G1_9FIRM</name>
<keyword evidence="3" id="KW-0804">Transcription</keyword>
<dbReference type="GO" id="GO:0003700">
    <property type="term" value="F:DNA-binding transcription factor activity"/>
    <property type="evidence" value="ECO:0007669"/>
    <property type="project" value="InterPro"/>
</dbReference>
<evidence type="ECO:0000313" key="6">
    <source>
        <dbReference type="Proteomes" id="UP000095003"/>
    </source>
</evidence>
<protein>
    <submittedName>
        <fullName evidence="5">HTH-type transcriptional activator RhaR</fullName>
    </submittedName>
</protein>
<dbReference type="PROSITE" id="PS01124">
    <property type="entry name" value="HTH_ARAC_FAMILY_2"/>
    <property type="match status" value="1"/>
</dbReference>